<reference evidence="1" key="1">
    <citation type="submission" date="2019-08" db="EMBL/GenBank/DDBJ databases">
        <authorList>
            <person name="Kucharzyk K."/>
            <person name="Murdoch R.W."/>
            <person name="Higgins S."/>
            <person name="Loffler F."/>
        </authorList>
    </citation>
    <scope>NUCLEOTIDE SEQUENCE</scope>
</reference>
<gene>
    <name evidence="1" type="ORF">SDC9_145102</name>
</gene>
<organism evidence="1">
    <name type="scientific">bioreactor metagenome</name>
    <dbReference type="NCBI Taxonomy" id="1076179"/>
    <lineage>
        <taxon>unclassified sequences</taxon>
        <taxon>metagenomes</taxon>
        <taxon>ecological metagenomes</taxon>
    </lineage>
</organism>
<dbReference type="AlphaFoldDB" id="A0A645EB85"/>
<sequence length="90" mass="10430">MGAHWIDPSSPEFNGQPFEKSLIDGFYNGEMVFVEPMVTVDYLKTKPELTKQLKLPECYPTSAYYPTDYSIRYNETSKEYTVTLEGMTLR</sequence>
<protein>
    <submittedName>
        <fullName evidence="1">Uncharacterized protein</fullName>
    </submittedName>
</protein>
<dbReference type="EMBL" id="VSSQ01044127">
    <property type="protein sequence ID" value="MPM97922.1"/>
    <property type="molecule type" value="Genomic_DNA"/>
</dbReference>
<accession>A0A645EB85</accession>
<proteinExistence type="predicted"/>
<name>A0A645EB85_9ZZZZ</name>
<evidence type="ECO:0000313" key="1">
    <source>
        <dbReference type="EMBL" id="MPM97922.1"/>
    </source>
</evidence>
<comment type="caution">
    <text evidence="1">The sequence shown here is derived from an EMBL/GenBank/DDBJ whole genome shotgun (WGS) entry which is preliminary data.</text>
</comment>